<keyword evidence="3" id="KW-1185">Reference proteome</keyword>
<evidence type="ECO:0000313" key="2">
    <source>
        <dbReference type="EMBL" id="MBO0903152.1"/>
    </source>
</evidence>
<name>A0ABS3J0F5_9HYPH</name>
<evidence type="ECO:0000256" key="1">
    <source>
        <dbReference type="SAM" id="Phobius"/>
    </source>
</evidence>
<proteinExistence type="predicted"/>
<sequence length="50" mass="5439">MRRGKTPTDLERIAAMVRRLFYTETAQTLAVTAMLFAAVAATAGFLHLVG</sequence>
<organism evidence="2 3">
    <name type="scientific">Jiella sonneratiae</name>
    <dbReference type="NCBI Taxonomy" id="2816856"/>
    <lineage>
        <taxon>Bacteria</taxon>
        <taxon>Pseudomonadati</taxon>
        <taxon>Pseudomonadota</taxon>
        <taxon>Alphaproteobacteria</taxon>
        <taxon>Hyphomicrobiales</taxon>
        <taxon>Aurantimonadaceae</taxon>
        <taxon>Jiella</taxon>
    </lineage>
</organism>
<dbReference type="EMBL" id="JAFMPY010000004">
    <property type="protein sequence ID" value="MBO0903152.1"/>
    <property type="molecule type" value="Genomic_DNA"/>
</dbReference>
<protein>
    <submittedName>
        <fullName evidence="2">Uncharacterized protein</fullName>
    </submittedName>
</protein>
<dbReference type="Proteomes" id="UP000664288">
    <property type="component" value="Unassembled WGS sequence"/>
</dbReference>
<reference evidence="2 3" key="1">
    <citation type="submission" date="2021-03" db="EMBL/GenBank/DDBJ databases">
        <title>Whole genome sequence of Jiella sp. MQZ13P-4.</title>
        <authorList>
            <person name="Tuo L."/>
        </authorList>
    </citation>
    <scope>NUCLEOTIDE SEQUENCE [LARGE SCALE GENOMIC DNA]</scope>
    <source>
        <strain evidence="2 3">MQZ13P-4</strain>
    </source>
</reference>
<keyword evidence="1" id="KW-0472">Membrane</keyword>
<keyword evidence="1" id="KW-0812">Transmembrane</keyword>
<dbReference type="RefSeq" id="WP_207349769.1">
    <property type="nucleotide sequence ID" value="NZ_JAFMPY010000004.1"/>
</dbReference>
<evidence type="ECO:0000313" key="3">
    <source>
        <dbReference type="Proteomes" id="UP000664288"/>
    </source>
</evidence>
<comment type="caution">
    <text evidence="2">The sequence shown here is derived from an EMBL/GenBank/DDBJ whole genome shotgun (WGS) entry which is preliminary data.</text>
</comment>
<accession>A0ABS3J0F5</accession>
<keyword evidence="1" id="KW-1133">Transmembrane helix</keyword>
<gene>
    <name evidence="2" type="ORF">J1C47_05825</name>
</gene>
<feature type="transmembrane region" description="Helical" evidence="1">
    <location>
        <begin position="21"/>
        <end position="49"/>
    </location>
</feature>